<dbReference type="Gene3D" id="3.40.190.10">
    <property type="entry name" value="Periplasmic binding protein-like II"/>
    <property type="match status" value="1"/>
</dbReference>
<organism evidence="3 4">
    <name type="scientific">Saccharothrix australiensis</name>
    <dbReference type="NCBI Taxonomy" id="2072"/>
    <lineage>
        <taxon>Bacteria</taxon>
        <taxon>Bacillati</taxon>
        <taxon>Actinomycetota</taxon>
        <taxon>Actinomycetes</taxon>
        <taxon>Pseudonocardiales</taxon>
        <taxon>Pseudonocardiaceae</taxon>
        <taxon>Saccharothrix</taxon>
    </lineage>
</organism>
<dbReference type="RefSeq" id="WP_246019071.1">
    <property type="nucleotide sequence ID" value="NZ_RBXO01000001.1"/>
</dbReference>
<evidence type="ECO:0000313" key="4">
    <source>
        <dbReference type="Proteomes" id="UP000282084"/>
    </source>
</evidence>
<dbReference type="EMBL" id="RBXO01000001">
    <property type="protein sequence ID" value="RKT55778.1"/>
    <property type="molecule type" value="Genomic_DNA"/>
</dbReference>
<evidence type="ECO:0000256" key="1">
    <source>
        <dbReference type="SAM" id="MobiDB-lite"/>
    </source>
</evidence>
<dbReference type="Proteomes" id="UP000282084">
    <property type="component" value="Unassembled WGS sequence"/>
</dbReference>
<protein>
    <submittedName>
        <fullName evidence="3">Peptide/nickel transport system substrate-binding protein</fullName>
    </submittedName>
</protein>
<dbReference type="GO" id="GO:0015833">
    <property type="term" value="P:peptide transport"/>
    <property type="evidence" value="ECO:0007669"/>
    <property type="project" value="TreeGrafter"/>
</dbReference>
<dbReference type="AlphaFoldDB" id="A0A495W7L3"/>
<reference evidence="3 4" key="1">
    <citation type="submission" date="2018-10" db="EMBL/GenBank/DDBJ databases">
        <title>Sequencing the genomes of 1000 actinobacteria strains.</title>
        <authorList>
            <person name="Klenk H.-P."/>
        </authorList>
    </citation>
    <scope>NUCLEOTIDE SEQUENCE [LARGE SCALE GENOMIC DNA]</scope>
    <source>
        <strain evidence="3 4">DSM 43800</strain>
    </source>
</reference>
<dbReference type="Gene3D" id="3.10.105.10">
    <property type="entry name" value="Dipeptide-binding Protein, Domain 3"/>
    <property type="match status" value="1"/>
</dbReference>
<dbReference type="GO" id="GO:1904680">
    <property type="term" value="F:peptide transmembrane transporter activity"/>
    <property type="evidence" value="ECO:0007669"/>
    <property type="project" value="TreeGrafter"/>
</dbReference>
<dbReference type="PANTHER" id="PTHR30290:SF65">
    <property type="entry name" value="MONOACYL PHOSPHATIDYLINOSITOL TETRAMANNOSIDE-BINDING PROTEIN LPQW-RELATED"/>
    <property type="match status" value="1"/>
</dbReference>
<name>A0A495W7L3_9PSEU</name>
<gene>
    <name evidence="3" type="ORF">C8E97_4465</name>
</gene>
<feature type="region of interest" description="Disordered" evidence="1">
    <location>
        <begin position="1"/>
        <end position="20"/>
    </location>
</feature>
<dbReference type="SUPFAM" id="SSF53850">
    <property type="entry name" value="Periplasmic binding protein-like II"/>
    <property type="match status" value="1"/>
</dbReference>
<dbReference type="PANTHER" id="PTHR30290">
    <property type="entry name" value="PERIPLASMIC BINDING COMPONENT OF ABC TRANSPORTER"/>
    <property type="match status" value="1"/>
</dbReference>
<evidence type="ECO:0000313" key="3">
    <source>
        <dbReference type="EMBL" id="RKT55778.1"/>
    </source>
</evidence>
<dbReference type="InterPro" id="IPR039424">
    <property type="entry name" value="SBP_5"/>
</dbReference>
<comment type="caution">
    <text evidence="3">The sequence shown here is derived from an EMBL/GenBank/DDBJ whole genome shotgun (WGS) entry which is preliminary data.</text>
</comment>
<feature type="domain" description="Solute-binding protein family 5" evidence="2">
    <location>
        <begin position="99"/>
        <end position="419"/>
    </location>
</feature>
<dbReference type="CDD" id="cd08503">
    <property type="entry name" value="PBP2_NikA_DppA_OppA_like_17"/>
    <property type="match status" value="1"/>
</dbReference>
<evidence type="ECO:0000259" key="2">
    <source>
        <dbReference type="Pfam" id="PF00496"/>
    </source>
</evidence>
<keyword evidence="4" id="KW-1185">Reference proteome</keyword>
<dbReference type="Pfam" id="PF00496">
    <property type="entry name" value="SBP_bac_5"/>
    <property type="match status" value="1"/>
</dbReference>
<accession>A0A495W7L3</accession>
<dbReference type="InterPro" id="IPR000914">
    <property type="entry name" value="SBP_5_dom"/>
</dbReference>
<sequence>MLRRPPRARPVAGSGTPFGRPSSRLLGAVTGVVLVTATLAGCSPPERAGAGAGGTLRIAAATDAGETLNPYASNQSPTQQLRSALVYEGLTRLSPEGEVEWRLATDMTPDDGFRAWTIKLRPGVLFTDGSRFTSADVVASIKHLRDPANAVQGLAFIEMIDPAAVAAVDELTVRVGLSEPFAPFKDIWANVLLPMTKAGSVPERPIGTGPFAVKGFAAGRQSTLERFDGYWGDRPKLGAVEITEYPSQQAQANALLSNQVDIASGATPTIAKSLAGRDDVELLDSKGDFTLRIGLNTTVAPFDDVRVRQALRLLVDREQVVSNAFGGYARVANDHEGGTPRCGAPDLSQREQDVERAKQLLAEAGHGDLSFAITTDGLLPGMRELAQVFSENAAKAGVRVEVNVVTVPELLSKWGQWPAFIDFNPIPYLPTVLGGLLPGRVGNATHWDDPEFVALADRLFVAPEGERCPIMNRMHRIEHEQGAMITPAFVNVLMPHRADVRGLVPDVNGRPLSFLTNVTVGR</sequence>
<proteinExistence type="predicted"/>